<dbReference type="Proteomes" id="UP000554235">
    <property type="component" value="Unassembled WGS sequence"/>
</dbReference>
<organism evidence="1 2">
    <name type="scientific">Fusarium albosuccineum</name>
    <dbReference type="NCBI Taxonomy" id="1237068"/>
    <lineage>
        <taxon>Eukaryota</taxon>
        <taxon>Fungi</taxon>
        <taxon>Dikarya</taxon>
        <taxon>Ascomycota</taxon>
        <taxon>Pezizomycotina</taxon>
        <taxon>Sordariomycetes</taxon>
        <taxon>Hypocreomycetidae</taxon>
        <taxon>Hypocreales</taxon>
        <taxon>Nectriaceae</taxon>
        <taxon>Fusarium</taxon>
        <taxon>Fusarium decemcellulare species complex</taxon>
    </lineage>
</organism>
<evidence type="ECO:0000313" key="2">
    <source>
        <dbReference type="Proteomes" id="UP000554235"/>
    </source>
</evidence>
<name>A0A8H4P9L4_9HYPO</name>
<comment type="caution">
    <text evidence="1">The sequence shown here is derived from an EMBL/GenBank/DDBJ whole genome shotgun (WGS) entry which is preliminary data.</text>
</comment>
<keyword evidence="2" id="KW-1185">Reference proteome</keyword>
<dbReference type="AlphaFoldDB" id="A0A8H4P9L4"/>
<sequence>MPPIGRKRESFQQFLLRAGEINPNATNENELVQLMEESTELEELARGFRHASRATQLHQDQFLGLYREWVKKTASAQAGPRVLVKLGLVPTLGVAIDIFVKLEFHGFLVAIDRDDAVRRSSPAAVIPAKEEVAAVRHLWNRLIGDVTGPFTLAVVETPA</sequence>
<proteinExistence type="predicted"/>
<protein>
    <submittedName>
        <fullName evidence="1">Uncharacterized protein</fullName>
    </submittedName>
</protein>
<dbReference type="EMBL" id="JAADYS010002922">
    <property type="protein sequence ID" value="KAF4452942.1"/>
    <property type="molecule type" value="Genomic_DNA"/>
</dbReference>
<accession>A0A8H4P9L4</accession>
<gene>
    <name evidence="1" type="ORF">FALBO_16080</name>
</gene>
<evidence type="ECO:0000313" key="1">
    <source>
        <dbReference type="EMBL" id="KAF4452942.1"/>
    </source>
</evidence>
<reference evidence="1 2" key="1">
    <citation type="submission" date="2020-01" db="EMBL/GenBank/DDBJ databases">
        <title>Identification and distribution of gene clusters putatively required for synthesis of sphingolipid metabolism inhibitors in phylogenetically diverse species of the filamentous fungus Fusarium.</title>
        <authorList>
            <person name="Kim H.-S."/>
            <person name="Busman M."/>
            <person name="Brown D.W."/>
            <person name="Divon H."/>
            <person name="Uhlig S."/>
            <person name="Proctor R.H."/>
        </authorList>
    </citation>
    <scope>NUCLEOTIDE SEQUENCE [LARGE SCALE GENOMIC DNA]</scope>
    <source>
        <strain evidence="1 2">NRRL 20459</strain>
    </source>
</reference>